<dbReference type="AlphaFoldDB" id="A0A0A9GDY6"/>
<protein>
    <submittedName>
        <fullName evidence="1">DMT904</fullName>
    </submittedName>
</protein>
<reference evidence="1" key="1">
    <citation type="submission" date="2014-09" db="EMBL/GenBank/DDBJ databases">
        <authorList>
            <person name="Magalhaes I.L.F."/>
            <person name="Oliveira U."/>
            <person name="Santos F.R."/>
            <person name="Vidigal T.H.D.A."/>
            <person name="Brescovit A.D."/>
            <person name="Santos A.J."/>
        </authorList>
    </citation>
    <scope>NUCLEOTIDE SEQUENCE</scope>
    <source>
        <tissue evidence="1">Shoot tissue taken approximately 20 cm above the soil surface</tissue>
    </source>
</reference>
<dbReference type="EMBL" id="GBRH01179003">
    <property type="protein sequence ID" value="JAE18893.1"/>
    <property type="molecule type" value="Transcribed_RNA"/>
</dbReference>
<accession>A0A0A9GDY6</accession>
<proteinExistence type="predicted"/>
<organism evidence="1">
    <name type="scientific">Arundo donax</name>
    <name type="common">Giant reed</name>
    <name type="synonym">Donax arundinaceus</name>
    <dbReference type="NCBI Taxonomy" id="35708"/>
    <lineage>
        <taxon>Eukaryota</taxon>
        <taxon>Viridiplantae</taxon>
        <taxon>Streptophyta</taxon>
        <taxon>Embryophyta</taxon>
        <taxon>Tracheophyta</taxon>
        <taxon>Spermatophyta</taxon>
        <taxon>Magnoliopsida</taxon>
        <taxon>Liliopsida</taxon>
        <taxon>Poales</taxon>
        <taxon>Poaceae</taxon>
        <taxon>PACMAD clade</taxon>
        <taxon>Arundinoideae</taxon>
        <taxon>Arundineae</taxon>
        <taxon>Arundo</taxon>
    </lineage>
</organism>
<sequence>MYEGSSFRDLFQSGSDYTLLSEIPWGSLFPIGRVFICGNPIEGIWVPNQLISHVCCSHNLHSFYLHVVSCNIRCNLS</sequence>
<evidence type="ECO:0000313" key="1">
    <source>
        <dbReference type="EMBL" id="JAE18893.1"/>
    </source>
</evidence>
<name>A0A0A9GDY6_ARUDO</name>
<reference evidence="1" key="2">
    <citation type="journal article" date="2015" name="Data Brief">
        <title>Shoot transcriptome of the giant reed, Arundo donax.</title>
        <authorList>
            <person name="Barrero R.A."/>
            <person name="Guerrero F.D."/>
            <person name="Moolhuijzen P."/>
            <person name="Goolsby J.A."/>
            <person name="Tidwell J."/>
            <person name="Bellgard S.E."/>
            <person name="Bellgard M.I."/>
        </authorList>
    </citation>
    <scope>NUCLEOTIDE SEQUENCE</scope>
    <source>
        <tissue evidence="1">Shoot tissue taken approximately 20 cm above the soil surface</tissue>
    </source>
</reference>